<dbReference type="EMBL" id="KB446555">
    <property type="protein sequence ID" value="EME87743.1"/>
    <property type="molecule type" value="Genomic_DNA"/>
</dbReference>
<dbReference type="AlphaFoldDB" id="N1QA21"/>
<evidence type="ECO:0000313" key="1">
    <source>
        <dbReference type="EMBL" id="EME87743.1"/>
    </source>
</evidence>
<proteinExistence type="predicted"/>
<evidence type="ECO:0000313" key="2">
    <source>
        <dbReference type="Proteomes" id="UP000016932"/>
    </source>
</evidence>
<dbReference type="HOGENOM" id="CLU_2004890_0_0_1"/>
<dbReference type="GeneID" id="19332372"/>
<dbReference type="VEuPathDB" id="FungiDB:MYCFIDRAFT_169505"/>
<dbReference type="RefSeq" id="XP_007921073.1">
    <property type="nucleotide sequence ID" value="XM_007922882.1"/>
</dbReference>
<reference evidence="1 2" key="1">
    <citation type="journal article" date="2012" name="PLoS Pathog.">
        <title>Diverse lifestyles and strategies of plant pathogenesis encoded in the genomes of eighteen Dothideomycetes fungi.</title>
        <authorList>
            <person name="Ohm R.A."/>
            <person name="Feau N."/>
            <person name="Henrissat B."/>
            <person name="Schoch C.L."/>
            <person name="Horwitz B.A."/>
            <person name="Barry K.W."/>
            <person name="Condon B.J."/>
            <person name="Copeland A.C."/>
            <person name="Dhillon B."/>
            <person name="Glaser F."/>
            <person name="Hesse C.N."/>
            <person name="Kosti I."/>
            <person name="LaButti K."/>
            <person name="Lindquist E.A."/>
            <person name="Lucas S."/>
            <person name="Salamov A.A."/>
            <person name="Bradshaw R.E."/>
            <person name="Ciuffetti L."/>
            <person name="Hamelin R.C."/>
            <person name="Kema G.H.J."/>
            <person name="Lawrence C."/>
            <person name="Scott J.A."/>
            <person name="Spatafora J.W."/>
            <person name="Turgeon B.G."/>
            <person name="de Wit P.J.G.M."/>
            <person name="Zhong S."/>
            <person name="Goodwin S.B."/>
            <person name="Grigoriev I.V."/>
        </authorList>
    </citation>
    <scope>NUCLEOTIDE SEQUENCE [LARGE SCALE GENOMIC DNA]</scope>
    <source>
        <strain evidence="1 2">CIRAD86</strain>
    </source>
</reference>
<organism evidence="1 2">
    <name type="scientific">Pseudocercospora fijiensis (strain CIRAD86)</name>
    <name type="common">Black leaf streak disease fungus</name>
    <name type="synonym">Mycosphaerella fijiensis</name>
    <dbReference type="NCBI Taxonomy" id="383855"/>
    <lineage>
        <taxon>Eukaryota</taxon>
        <taxon>Fungi</taxon>
        <taxon>Dikarya</taxon>
        <taxon>Ascomycota</taxon>
        <taxon>Pezizomycotina</taxon>
        <taxon>Dothideomycetes</taxon>
        <taxon>Dothideomycetidae</taxon>
        <taxon>Mycosphaerellales</taxon>
        <taxon>Mycosphaerellaceae</taxon>
        <taxon>Pseudocercospora</taxon>
    </lineage>
</organism>
<protein>
    <submittedName>
        <fullName evidence="1">Uncharacterized protein</fullName>
    </submittedName>
</protein>
<sequence>MLAMTRYAGLLLFFPSQKGEHRYSWIRSVEFFSISWCELIIHLNLQTAMSSLLVTGLRTVEQVAADVAKRMKRESREVERMSSKVIYICRLNIWLKKSRCLSVKPVGTTNNPPDVFKPINFSCF</sequence>
<keyword evidence="2" id="KW-1185">Reference proteome</keyword>
<name>N1QA21_PSEFD</name>
<accession>N1QA21</accession>
<dbReference type="KEGG" id="pfj:MYCFIDRAFT_169505"/>
<gene>
    <name evidence="1" type="ORF">MYCFIDRAFT_169505</name>
</gene>
<dbReference type="Proteomes" id="UP000016932">
    <property type="component" value="Unassembled WGS sequence"/>
</dbReference>